<name>A0A6G8IFM3_9BURK</name>
<gene>
    <name evidence="1" type="ORF">G9Q37_06630</name>
</gene>
<dbReference type="Proteomes" id="UP000503162">
    <property type="component" value="Chromosome"/>
</dbReference>
<dbReference type="AlphaFoldDB" id="A0A6G8IFM3"/>
<dbReference type="EMBL" id="CP049989">
    <property type="protein sequence ID" value="QIM51835.1"/>
    <property type="molecule type" value="Genomic_DNA"/>
</dbReference>
<dbReference type="KEGG" id="hcz:G9Q37_06630"/>
<proteinExistence type="predicted"/>
<dbReference type="RefSeq" id="WP_166226296.1">
    <property type="nucleotide sequence ID" value="NZ_CP049989.1"/>
</dbReference>
<evidence type="ECO:0000313" key="2">
    <source>
        <dbReference type="Proteomes" id="UP000503162"/>
    </source>
</evidence>
<accession>A0A6G8IFM3</accession>
<sequence>MPRIDEDTVLNPRAEPLAEVRPEGEPFSITLQGDRHATMAVPPNWQLPMLLGAVTEGRLGVGQAWFESDGLHLTGPAAADTLRQLTDALLVLNELGVGSRPGPGVLDVLVKAPSLMSAPTRGVRLVALDGQTRIAGDAQWALAVLVDLAAHSPTVACAFMGRLTPRMQQNLLGRCPSAIHTVVARLSEARDRRAWIECLEAGLGRALRTRAEGRDVLAWIAGCPPWAAGALHRQWTACEDAAAKAWCLRSCPPLAEALARLAEAADLAASGMGRGPQPRPTWGTLTVGLEQPPAQVLAALRVHEEPPEGSVWWNLGVGFLRRRAGQIVSGEAEHPEGCLACYQDVVEASRLLLKQGTATLRLHAVCSEVAALYADKRVDDQRLAWLLGQLYRNAQTSFAHAVGHAFRQHCAAPASSRLVLEAAGAGERAHVDLQDNVHLRWLLAALVLTACADPAFQASLPLDARKPLQALLGPLEPPLVQRLAPDGLEKAPWRVQYLWRGELASDDQDFALTSQVFAGILRKAVHGEHPIRPEEINELAAQIAGAQQHDDLIAWTSLLLAQFPADQDYQQCVAKMLVNTACRLLEASPGQWPWADRFLSLLCRADTVWIARLQDAKPHAISSRLCCTETLIRVQRLLSGRKEKRAQQRVCAWMAQLPVSVGSLATDETRDLAAYIFTLQRSHGLDLLNADERGVVAIYLNSHQSPAWRGSYT</sequence>
<keyword evidence="2" id="KW-1185">Reference proteome</keyword>
<organism evidence="1 2">
    <name type="scientific">Hydrogenophaga crocea</name>
    <dbReference type="NCBI Taxonomy" id="2716225"/>
    <lineage>
        <taxon>Bacteria</taxon>
        <taxon>Pseudomonadati</taxon>
        <taxon>Pseudomonadota</taxon>
        <taxon>Betaproteobacteria</taxon>
        <taxon>Burkholderiales</taxon>
        <taxon>Comamonadaceae</taxon>
        <taxon>Hydrogenophaga</taxon>
    </lineage>
</organism>
<evidence type="ECO:0000313" key="1">
    <source>
        <dbReference type="EMBL" id="QIM51835.1"/>
    </source>
</evidence>
<protein>
    <submittedName>
        <fullName evidence="1">Uncharacterized protein</fullName>
    </submittedName>
</protein>
<reference evidence="1 2" key="1">
    <citation type="submission" date="2020-03" db="EMBL/GenBank/DDBJ databases">
        <title>Hydrogenophaga sp. nov. isolated from cyanobacterial mat.</title>
        <authorList>
            <person name="Thorat V."/>
            <person name="Kirdat K."/>
            <person name="Tiwarekar B."/>
            <person name="Costa E.D."/>
            <person name="Yadav A."/>
        </authorList>
    </citation>
    <scope>NUCLEOTIDE SEQUENCE [LARGE SCALE GENOMIC DNA]</scope>
    <source>
        <strain evidence="1 2">BA0156</strain>
    </source>
</reference>